<dbReference type="Pfam" id="PF00162">
    <property type="entry name" value="PGK"/>
    <property type="match status" value="2"/>
</dbReference>
<organism evidence="12 13">
    <name type="scientific">Elysia chlorotica</name>
    <name type="common">Eastern emerald elysia</name>
    <name type="synonym">Sea slug</name>
    <dbReference type="NCBI Taxonomy" id="188477"/>
    <lineage>
        <taxon>Eukaryota</taxon>
        <taxon>Metazoa</taxon>
        <taxon>Spiralia</taxon>
        <taxon>Lophotrochozoa</taxon>
        <taxon>Mollusca</taxon>
        <taxon>Gastropoda</taxon>
        <taxon>Heterobranchia</taxon>
        <taxon>Euthyneura</taxon>
        <taxon>Panpulmonata</taxon>
        <taxon>Sacoglossa</taxon>
        <taxon>Placobranchoidea</taxon>
        <taxon>Plakobranchidae</taxon>
        <taxon>Elysia</taxon>
    </lineage>
</organism>
<dbReference type="GO" id="GO:0006096">
    <property type="term" value="P:glycolytic process"/>
    <property type="evidence" value="ECO:0007669"/>
    <property type="project" value="UniProtKB-UniPathway"/>
</dbReference>
<keyword evidence="13" id="KW-1185">Reference proteome</keyword>
<keyword evidence="7 10" id="KW-0418">Kinase</keyword>
<comment type="caution">
    <text evidence="12">The sequence shown here is derived from an EMBL/GenBank/DDBJ whole genome shotgun (WGS) entry which is preliminary data.</text>
</comment>
<dbReference type="AlphaFoldDB" id="A0A3S1AD24"/>
<dbReference type="Proteomes" id="UP000271974">
    <property type="component" value="Unassembled WGS sequence"/>
</dbReference>
<dbReference type="PANTHER" id="PTHR11406">
    <property type="entry name" value="PHOSPHOGLYCERATE KINASE"/>
    <property type="match status" value="1"/>
</dbReference>
<feature type="non-terminal residue" evidence="12">
    <location>
        <position position="773"/>
    </location>
</feature>
<reference evidence="12 13" key="1">
    <citation type="submission" date="2019-01" db="EMBL/GenBank/DDBJ databases">
        <title>A draft genome assembly of the solar-powered sea slug Elysia chlorotica.</title>
        <authorList>
            <person name="Cai H."/>
            <person name="Li Q."/>
            <person name="Fang X."/>
            <person name="Li J."/>
            <person name="Curtis N.E."/>
            <person name="Altenburger A."/>
            <person name="Shibata T."/>
            <person name="Feng M."/>
            <person name="Maeda T."/>
            <person name="Schwartz J.A."/>
            <person name="Shigenobu S."/>
            <person name="Lundholm N."/>
            <person name="Nishiyama T."/>
            <person name="Yang H."/>
            <person name="Hasebe M."/>
            <person name="Li S."/>
            <person name="Pierce S.K."/>
            <person name="Wang J."/>
        </authorList>
    </citation>
    <scope>NUCLEOTIDE SEQUENCE [LARGE SCALE GENOMIC DNA]</scope>
    <source>
        <strain evidence="12">EC2010</strain>
        <tissue evidence="12">Whole organism of an adult</tissue>
    </source>
</reference>
<sequence length="773" mass="86348">MAIPGGTKTDQSYGASHSLMCINHIPVENMRVVIRVEFNEPMTDHVVINNYRMRMTIPTIKYALKWRARAVIILAHFGDPRGKRDSDLSLKTICDEMATLLGETVIFVPRTVGKDVMTTINVVHPGSILMLENLRFHAEEDQGGYMAMPDCRLRPMDMLNNPTRYIPGGFQAEVNAQYCEELSRLGDIFVNDAFAALHLDHASITGNFRPTRVCGFLVKNELKYLAKLLNYPRRKFLVILGGVNFDDKMDILPGIFREVDSLILAGKMACLFLKVEHGLKTGQMTFTKHQQQRAREMIKLAAYYKCRIHYPVDLTVSQDNKLDKLKQVSISEGIPNGYNFVDIGNLSASMFTRIIKRKNMIFWMGTTGNGQIDYERSGTKPLMEALSSVTHDPEKAAMTIIGGRGLSQIVEKYDPDHEAFTHLTTGGRTALELIAKRHVVGLEPLLPRPGKRPLSLLGPNEFLEFRDAVVMLRCDLDLPMDDGVPLNAFPLQHLVETIKFIQKKGVQAIILVSERGHPDGRHVDALSMEEIKPLLEELLEQPVLWNPEVLTPGEDNPAAGVAKGSIMLAENIGFHPEEAGFMLTESGERVPVSHEQTNAFRAHLNKIADVFVNESFGSVHRAFSSVVGIARKPRLAGINLKKQIYDYVDIRRQLDGSFLLIMGAEVVDELMYRLLLLYGALDIVDSVFLCGHMAAAFQSAAVTSPFKELRDAQILIPRIVHKARLKKVTLAQVTDHYASKDPSNPEEETKVVLVEASLPKGFIRCDMGPASMA</sequence>
<evidence type="ECO:0000256" key="10">
    <source>
        <dbReference type="RuleBase" id="RU000532"/>
    </source>
</evidence>
<keyword evidence="5 10" id="KW-0808">Transferase</keyword>
<proteinExistence type="inferred from homology"/>
<dbReference type="PRINTS" id="PR00477">
    <property type="entry name" value="PHGLYCKINASE"/>
</dbReference>
<evidence type="ECO:0000256" key="2">
    <source>
        <dbReference type="ARBA" id="ARBA00001946"/>
    </source>
</evidence>
<dbReference type="EC" id="2.7.2.3" evidence="4 10"/>
<dbReference type="Gene3D" id="3.40.50.1260">
    <property type="entry name" value="Phosphoglycerate kinase, N-terminal domain"/>
    <property type="match status" value="4"/>
</dbReference>
<comment type="subunit">
    <text evidence="11">Monomer.</text>
</comment>
<comment type="similarity">
    <text evidence="3 10">Belongs to the phosphoglycerate kinase family.</text>
</comment>
<comment type="pathway">
    <text evidence="10">Carbohydrate degradation; glycolysis; pyruvate from D-glyceraldehyde 3-phosphate: step 2/5.</text>
</comment>
<dbReference type="SUPFAM" id="SSF53748">
    <property type="entry name" value="Phosphoglycerate kinase"/>
    <property type="match status" value="2"/>
</dbReference>
<dbReference type="InterPro" id="IPR036043">
    <property type="entry name" value="Phosphoglycerate_kinase_sf"/>
</dbReference>
<evidence type="ECO:0000256" key="9">
    <source>
        <dbReference type="ARBA" id="ARBA00022842"/>
    </source>
</evidence>
<dbReference type="UniPathway" id="UPA00109">
    <property type="reaction ID" value="UER00185"/>
</dbReference>
<dbReference type="GO" id="GO:0005829">
    <property type="term" value="C:cytosol"/>
    <property type="evidence" value="ECO:0007669"/>
    <property type="project" value="TreeGrafter"/>
</dbReference>
<evidence type="ECO:0000256" key="5">
    <source>
        <dbReference type="ARBA" id="ARBA00022679"/>
    </source>
</evidence>
<evidence type="ECO:0000256" key="3">
    <source>
        <dbReference type="ARBA" id="ARBA00008982"/>
    </source>
</evidence>
<dbReference type="PANTHER" id="PTHR11406:SF23">
    <property type="entry name" value="PHOSPHOGLYCERATE KINASE 1, CHLOROPLASTIC-RELATED"/>
    <property type="match status" value="1"/>
</dbReference>
<name>A0A3S1AD24_ELYCH</name>
<evidence type="ECO:0000256" key="7">
    <source>
        <dbReference type="ARBA" id="ARBA00022777"/>
    </source>
</evidence>
<keyword evidence="6" id="KW-0547">Nucleotide-binding</keyword>
<evidence type="ECO:0000313" key="13">
    <source>
        <dbReference type="Proteomes" id="UP000271974"/>
    </source>
</evidence>
<keyword evidence="9" id="KW-0460">Magnesium</keyword>
<dbReference type="STRING" id="188477.A0A3S1AD24"/>
<dbReference type="GO" id="GO:0005524">
    <property type="term" value="F:ATP binding"/>
    <property type="evidence" value="ECO:0007669"/>
    <property type="project" value="UniProtKB-KW"/>
</dbReference>
<evidence type="ECO:0000256" key="8">
    <source>
        <dbReference type="ARBA" id="ARBA00022840"/>
    </source>
</evidence>
<dbReference type="InterPro" id="IPR015824">
    <property type="entry name" value="Phosphoglycerate_kinase_N"/>
</dbReference>
<dbReference type="InterPro" id="IPR001576">
    <property type="entry name" value="Phosphoglycerate_kinase"/>
</dbReference>
<dbReference type="GO" id="GO:0043531">
    <property type="term" value="F:ADP binding"/>
    <property type="evidence" value="ECO:0007669"/>
    <property type="project" value="TreeGrafter"/>
</dbReference>
<protein>
    <recommendedName>
        <fullName evidence="4 10">Phosphoglycerate kinase</fullName>
        <ecNumber evidence="4 10">2.7.2.3</ecNumber>
    </recommendedName>
</protein>
<evidence type="ECO:0000256" key="6">
    <source>
        <dbReference type="ARBA" id="ARBA00022741"/>
    </source>
</evidence>
<evidence type="ECO:0000313" key="12">
    <source>
        <dbReference type="EMBL" id="RUS88791.1"/>
    </source>
</evidence>
<comment type="cofactor">
    <cofactor evidence="2">
        <name>Mg(2+)</name>
        <dbReference type="ChEBI" id="CHEBI:18420"/>
    </cofactor>
</comment>
<evidence type="ECO:0000256" key="1">
    <source>
        <dbReference type="ARBA" id="ARBA00000642"/>
    </source>
</evidence>
<evidence type="ECO:0000256" key="11">
    <source>
        <dbReference type="RuleBase" id="RU000696"/>
    </source>
</evidence>
<keyword evidence="8" id="KW-0067">ATP-binding</keyword>
<evidence type="ECO:0000256" key="4">
    <source>
        <dbReference type="ARBA" id="ARBA00013061"/>
    </source>
</evidence>
<comment type="catalytic activity">
    <reaction evidence="1 10">
        <text>(2R)-3-phosphoglycerate + ATP = (2R)-3-phospho-glyceroyl phosphate + ADP</text>
        <dbReference type="Rhea" id="RHEA:14801"/>
        <dbReference type="ChEBI" id="CHEBI:30616"/>
        <dbReference type="ChEBI" id="CHEBI:57604"/>
        <dbReference type="ChEBI" id="CHEBI:58272"/>
        <dbReference type="ChEBI" id="CHEBI:456216"/>
        <dbReference type="EC" id="2.7.2.3"/>
    </reaction>
</comment>
<accession>A0A3S1AD24</accession>
<dbReference type="OrthoDB" id="275353at2759"/>
<dbReference type="EMBL" id="RQTK01000073">
    <property type="protein sequence ID" value="RUS88791.1"/>
    <property type="molecule type" value="Genomic_DNA"/>
</dbReference>
<dbReference type="GO" id="GO:0004618">
    <property type="term" value="F:phosphoglycerate kinase activity"/>
    <property type="evidence" value="ECO:0007669"/>
    <property type="project" value="UniProtKB-EC"/>
</dbReference>
<dbReference type="GO" id="GO:0006094">
    <property type="term" value="P:gluconeogenesis"/>
    <property type="evidence" value="ECO:0007669"/>
    <property type="project" value="TreeGrafter"/>
</dbReference>
<gene>
    <name evidence="12" type="ORF">EGW08_003421</name>
</gene>